<feature type="coiled-coil region" evidence="1">
    <location>
        <begin position="99"/>
        <end position="126"/>
    </location>
</feature>
<name>A0A2N9W210_9HYPH</name>
<dbReference type="KEGG" id="pht:BLM14_07865"/>
<sequence length="126" mass="13807">MAFLTNIMTETRDMDTMGGRLSRAREAKSMSVGQVAGKIGVKPQTITAWESDRSEPRANRLVMLAGFLGVSPTWLMHGVGQSPQENDTGGNTSILTTEIDMLKVHHEQLGDRIEQLENVLARLQAA</sequence>
<accession>A0A2N9W210</accession>
<protein>
    <submittedName>
        <fullName evidence="3">Transcriptional regulator</fullName>
    </submittedName>
</protein>
<proteinExistence type="predicted"/>
<feature type="domain" description="HTH cro/C1-type" evidence="2">
    <location>
        <begin position="21"/>
        <end position="75"/>
    </location>
</feature>
<dbReference type="Gene3D" id="1.10.260.40">
    <property type="entry name" value="lambda repressor-like DNA-binding domains"/>
    <property type="match status" value="1"/>
</dbReference>
<keyword evidence="1" id="KW-0175">Coiled coil</keyword>
<reference evidence="3 4" key="1">
    <citation type="journal article" date="2017" name="Int J Environ Stud">
        <title>Does the Miocene-Pliocene relict legume Oxytropis triphylla form nitrogen-fixing nodules with a combination of bacterial strains?</title>
        <authorList>
            <person name="Safronova V."/>
            <person name="Belimov A."/>
            <person name="Sazanova A."/>
            <person name="Kuznetsova I."/>
            <person name="Popova J."/>
            <person name="Andronov E."/>
            <person name="Verkhozina A."/>
            <person name="Tikhonovich I."/>
        </authorList>
    </citation>
    <scope>NUCLEOTIDE SEQUENCE [LARGE SCALE GENOMIC DNA]</scope>
    <source>
        <strain evidence="3 4">Tri-38</strain>
    </source>
</reference>
<dbReference type="InterPro" id="IPR001387">
    <property type="entry name" value="Cro/C1-type_HTH"/>
</dbReference>
<gene>
    <name evidence="3" type="ORF">B5P45_06665</name>
</gene>
<dbReference type="AlphaFoldDB" id="A0A2N9W210"/>
<comment type="caution">
    <text evidence="3">The sequence shown here is derived from an EMBL/GenBank/DDBJ whole genome shotgun (WGS) entry which is preliminary data.</text>
</comment>
<dbReference type="GO" id="GO:0003677">
    <property type="term" value="F:DNA binding"/>
    <property type="evidence" value="ECO:0007669"/>
    <property type="project" value="InterPro"/>
</dbReference>
<dbReference type="EMBL" id="MZMT01000017">
    <property type="protein sequence ID" value="PIO45778.1"/>
    <property type="molecule type" value="Genomic_DNA"/>
</dbReference>
<evidence type="ECO:0000313" key="3">
    <source>
        <dbReference type="EMBL" id="PIO45778.1"/>
    </source>
</evidence>
<evidence type="ECO:0000259" key="2">
    <source>
        <dbReference type="PROSITE" id="PS50943"/>
    </source>
</evidence>
<dbReference type="Pfam" id="PF01381">
    <property type="entry name" value="HTH_3"/>
    <property type="match status" value="1"/>
</dbReference>
<keyword evidence="4" id="KW-1185">Reference proteome</keyword>
<evidence type="ECO:0000313" key="4">
    <source>
        <dbReference type="Proteomes" id="UP000232163"/>
    </source>
</evidence>
<dbReference type="RefSeq" id="WP_100001096.1">
    <property type="nucleotide sequence ID" value="NZ_CP017940.1"/>
</dbReference>
<dbReference type="OrthoDB" id="5659783at2"/>
<dbReference type="Proteomes" id="UP000232163">
    <property type="component" value="Unassembled WGS sequence"/>
</dbReference>
<dbReference type="SMART" id="SM00530">
    <property type="entry name" value="HTH_XRE"/>
    <property type="match status" value="1"/>
</dbReference>
<evidence type="ECO:0000256" key="1">
    <source>
        <dbReference type="SAM" id="Coils"/>
    </source>
</evidence>
<dbReference type="InterPro" id="IPR010982">
    <property type="entry name" value="Lambda_DNA-bd_dom_sf"/>
</dbReference>
<dbReference type="SUPFAM" id="SSF47413">
    <property type="entry name" value="lambda repressor-like DNA-binding domains"/>
    <property type="match status" value="1"/>
</dbReference>
<organism evidence="3 4">
    <name type="scientific">Phyllobacterium zundukense</name>
    <dbReference type="NCBI Taxonomy" id="1867719"/>
    <lineage>
        <taxon>Bacteria</taxon>
        <taxon>Pseudomonadati</taxon>
        <taxon>Pseudomonadota</taxon>
        <taxon>Alphaproteobacteria</taxon>
        <taxon>Hyphomicrobiales</taxon>
        <taxon>Phyllobacteriaceae</taxon>
        <taxon>Phyllobacterium</taxon>
    </lineage>
</organism>
<dbReference type="CDD" id="cd00093">
    <property type="entry name" value="HTH_XRE"/>
    <property type="match status" value="1"/>
</dbReference>
<dbReference type="PROSITE" id="PS50943">
    <property type="entry name" value="HTH_CROC1"/>
    <property type="match status" value="1"/>
</dbReference>